<accession>A0ACB6QE30</accession>
<reference evidence="1" key="1">
    <citation type="journal article" date="2020" name="Stud. Mycol.">
        <title>101 Dothideomycetes genomes: a test case for predicting lifestyles and emergence of pathogens.</title>
        <authorList>
            <person name="Haridas S."/>
            <person name="Albert R."/>
            <person name="Binder M."/>
            <person name="Bloem J."/>
            <person name="Labutti K."/>
            <person name="Salamov A."/>
            <person name="Andreopoulos B."/>
            <person name="Baker S."/>
            <person name="Barry K."/>
            <person name="Bills G."/>
            <person name="Bluhm B."/>
            <person name="Cannon C."/>
            <person name="Castanera R."/>
            <person name="Culley D."/>
            <person name="Daum C."/>
            <person name="Ezra D."/>
            <person name="Gonzalez J."/>
            <person name="Henrissat B."/>
            <person name="Kuo A."/>
            <person name="Liang C."/>
            <person name="Lipzen A."/>
            <person name="Lutzoni F."/>
            <person name="Magnuson J."/>
            <person name="Mondo S."/>
            <person name="Nolan M."/>
            <person name="Ohm R."/>
            <person name="Pangilinan J."/>
            <person name="Park H.-J."/>
            <person name="Ramirez L."/>
            <person name="Alfaro M."/>
            <person name="Sun H."/>
            <person name="Tritt A."/>
            <person name="Yoshinaga Y."/>
            <person name="Zwiers L.-H."/>
            <person name="Turgeon B."/>
            <person name="Goodwin S."/>
            <person name="Spatafora J."/>
            <person name="Crous P."/>
            <person name="Grigoriev I."/>
        </authorList>
    </citation>
    <scope>NUCLEOTIDE SEQUENCE</scope>
    <source>
        <strain evidence="1">ATCC 200398</strain>
    </source>
</reference>
<name>A0ACB6QE30_9PLEO</name>
<dbReference type="Proteomes" id="UP000799755">
    <property type="component" value="Unassembled WGS sequence"/>
</dbReference>
<keyword evidence="2" id="KW-1185">Reference proteome</keyword>
<organism evidence="1 2">
    <name type="scientific">Lindgomyces ingoldianus</name>
    <dbReference type="NCBI Taxonomy" id="673940"/>
    <lineage>
        <taxon>Eukaryota</taxon>
        <taxon>Fungi</taxon>
        <taxon>Dikarya</taxon>
        <taxon>Ascomycota</taxon>
        <taxon>Pezizomycotina</taxon>
        <taxon>Dothideomycetes</taxon>
        <taxon>Pleosporomycetidae</taxon>
        <taxon>Pleosporales</taxon>
        <taxon>Lindgomycetaceae</taxon>
        <taxon>Lindgomyces</taxon>
    </lineage>
</organism>
<protein>
    <submittedName>
        <fullName evidence="1">NAD-P-binding protein</fullName>
    </submittedName>
</protein>
<evidence type="ECO:0000313" key="2">
    <source>
        <dbReference type="Proteomes" id="UP000799755"/>
    </source>
</evidence>
<proteinExistence type="predicted"/>
<dbReference type="EMBL" id="MU003531">
    <property type="protein sequence ID" value="KAF2465244.1"/>
    <property type="molecule type" value="Genomic_DNA"/>
</dbReference>
<sequence length="286" mass="30521">MAPPSLDLGLKDTHVLITGGAGLIGRVVVDHFVAAGSHVSSLDVSYSSPVVNINPLSDAESLPHAPCTTIHCDISSEESVQEAFKTATDAHGPVEVCVALASLDLSVLQHSAFTDASFTQLKRVLDVNVAGTWLTAREWLRGLQRAKQDRKPLGNIGLIIIGSESGHFGERLNAEYSLAKSAVQGGLLMSLRAEAVRVWESARVNCVAPGSVDTARWTIECKDNPEQYWLEAQATTALCKPVPLEAVAKAIVFLASENLSGHIHGQIINVDGGKQGKVMWTKEEVA</sequence>
<comment type="caution">
    <text evidence="1">The sequence shown here is derived from an EMBL/GenBank/DDBJ whole genome shotgun (WGS) entry which is preliminary data.</text>
</comment>
<evidence type="ECO:0000313" key="1">
    <source>
        <dbReference type="EMBL" id="KAF2465244.1"/>
    </source>
</evidence>
<gene>
    <name evidence="1" type="ORF">BDR25DRAFT_295737</name>
</gene>